<dbReference type="GO" id="GO:0016491">
    <property type="term" value="F:oxidoreductase activity"/>
    <property type="evidence" value="ECO:0007669"/>
    <property type="project" value="UniProtKB-KW"/>
</dbReference>
<dbReference type="PANTHER" id="PTHR45700">
    <property type="entry name" value="UBIQUITIN-PROTEIN LIGASE E3C"/>
    <property type="match status" value="1"/>
</dbReference>
<dbReference type="Pfam" id="PF00742">
    <property type="entry name" value="Homoserine_dh"/>
    <property type="match status" value="1"/>
</dbReference>
<accession>A0A1Q9EP04</accession>
<dbReference type="InterPro" id="IPR047187">
    <property type="entry name" value="SF1_C_Upf1"/>
</dbReference>
<dbReference type="EC" id="2.3.2.26" evidence="2"/>
<feature type="region of interest" description="Disordered" evidence="7">
    <location>
        <begin position="786"/>
        <end position="805"/>
    </location>
</feature>
<evidence type="ECO:0000256" key="5">
    <source>
        <dbReference type="ARBA" id="ARBA00023002"/>
    </source>
</evidence>
<keyword evidence="8" id="KW-0812">Transmembrane</keyword>
<dbReference type="Proteomes" id="UP000186817">
    <property type="component" value="Unassembled WGS sequence"/>
</dbReference>
<dbReference type="GO" id="GO:0006520">
    <property type="term" value="P:amino acid metabolic process"/>
    <property type="evidence" value="ECO:0007669"/>
    <property type="project" value="InterPro"/>
</dbReference>
<dbReference type="GO" id="GO:0061630">
    <property type="term" value="F:ubiquitin protein ligase activity"/>
    <property type="evidence" value="ECO:0007669"/>
    <property type="project" value="UniProtKB-EC"/>
</dbReference>
<comment type="catalytic activity">
    <reaction evidence="1">
        <text>S-ubiquitinyl-[E2 ubiquitin-conjugating enzyme]-L-cysteine + [acceptor protein]-L-lysine = [E2 ubiquitin-conjugating enzyme]-L-cysteine + N(6)-ubiquitinyl-[acceptor protein]-L-lysine.</text>
        <dbReference type="EC" id="2.3.2.26"/>
    </reaction>
</comment>
<dbReference type="Gene3D" id="3.30.2410.10">
    <property type="entry name" value="Hect, E3 ligase catalytic domain"/>
    <property type="match status" value="2"/>
</dbReference>
<evidence type="ECO:0000259" key="9">
    <source>
        <dbReference type="PROSITE" id="PS50237"/>
    </source>
</evidence>
<feature type="region of interest" description="Disordered" evidence="7">
    <location>
        <begin position="211"/>
        <end position="241"/>
    </location>
</feature>
<dbReference type="GO" id="GO:0006511">
    <property type="term" value="P:ubiquitin-dependent protein catabolic process"/>
    <property type="evidence" value="ECO:0007669"/>
    <property type="project" value="TreeGrafter"/>
</dbReference>
<evidence type="ECO:0000256" key="4">
    <source>
        <dbReference type="ARBA" id="ARBA00022786"/>
    </source>
</evidence>
<evidence type="ECO:0000256" key="3">
    <source>
        <dbReference type="ARBA" id="ARBA00022679"/>
    </source>
</evidence>
<feature type="region of interest" description="Disordered" evidence="7">
    <location>
        <begin position="981"/>
        <end position="1002"/>
    </location>
</feature>
<keyword evidence="8" id="KW-1133">Transmembrane helix</keyword>
<keyword evidence="4 6" id="KW-0833">Ubl conjugation pathway</keyword>
<dbReference type="SUPFAM" id="SSF103473">
    <property type="entry name" value="MFS general substrate transporter"/>
    <property type="match status" value="1"/>
</dbReference>
<dbReference type="PROSITE" id="PS50096">
    <property type="entry name" value="IQ"/>
    <property type="match status" value="1"/>
</dbReference>
<protein>
    <recommendedName>
        <fullName evidence="2">HECT-type E3 ubiquitin transferase</fullName>
        <ecNumber evidence="2">2.3.2.26</ecNumber>
    </recommendedName>
</protein>
<sequence length="2215" mass="242535">MPLEDVVALSDEGEASQPEAAASDDAAALADELITKGKPASKPKQKAKAKATPKKVTTTKKDEAKPGGAGKVLKKPSVKRPASSTSSTKPPTRAYKSMYKNGVWGIKYGGPEVIRVPRQHWESLHNTVQELSNCMVSVRALTIGLRPSFQVKPHEGVPPEKLEEIAAWAPAMSEFNPLPCSLEEARVQLGNQMSIKDVQEQMKTEYVKQNQPAKLDDADAQPDDEPSHFGDEGEGEEEEKVEEDEMCFQGWSKDVISHTLIYQGMANEEPGSMVLKTSLQPTTNRCANRLEVVILARELGLELELEDVAPESLVPDTLQIWNPSNTDTRSTVSDFVGHLREFDDDMAERVAQARVQNKVLRYVGTINASSRTARISLVSVLRDHPLAALRHADNMVAISSARFTPRPLVIQGPGAGAAVTAFGMLSDMFRLKRSGSASRCPAQEKVQVSSVDAFQGCQKDIIILSLVRANPRGDVGFVSDWRRLNVAFTRSRKLCLILAHLPTWLSTESALLRDWIGFHPADVAEVKSFQKSGRSVGLGALPSDLETQVDMLREEFAKNRPAAAKLPRVSVAARGGGTDAATVKRKNLEAGRALSEAISKVDESLLEAALNKAIDAGIQNSTVEEAEDMLRRIVSLRELNVAASGDDESVLQAAIFLARQSGVSEADISQAEESFNLNLKAALEERLSVERKEKAFARLREAMGGRNISALKSAIAQARAEEAAEHDLQAAEAALTRLLQEEAARKAPVPVEPEPAAYEEPMEPKEEKAEPMETEQDVPVAVKREAPPAAKAEDLPTGKPVPKVPGMKRMQLRVLDKVGCGMTLQTTKWGMVVEEVEAKPGQPLLKVGDCIVEVDKLSLVGLPEDVCEDTFGTAFRHGVWLSAVSGVEAGINREDLDAAEYAYDKYFSMYALAEAHDEVSLRVAIMEARAAGVEGALIAEADMRLRTLAAERELADAGENGSFFVSAMSSKAALLHDLEKKRQERERQRQQNAEETAKESHRTEGATRIQCFVRGFLARRSWAEAEWKSLRKQVQDLGALATSLRQQGKQFLAPAELLLTFLRRSCWQVRKCSTSRSSDELAEVLQTLSSLAIDGLRASSNGAQKSICSLLCADARPLHVPDPNRTVVNFCHALLVIAIAPVRGHSQILSTAASACVANLAEILNLHSWAGGSEMGAPLVRRISGLLLRTCVYSAMLQQWRGCALAAAGCWGSGGTPPEKLQNLVGAAAALLRLALQEATFEVASELLEALLSVPRLGAPLARCLPRAEEQAWSSALLRLLSRFKNHRGNERQGSAKAMEQEYAMSYAAGNLFELHAALTLPLPELLRVQAYLLERAVEVSMLAGAPALVQDEPVTVKELRRQLQHVAEPGAIAQWWSRVLMLKYVPKEAFLGPVRLRGYQRHYLAVAHHKVCPLAVDSLAHLYSTLLGKARVASKSGLNYQVFETIANAIAYMEGGDVTKALWRRIQSTLTADAMRPGQLSEHLGPNVFHLIHLHAVLLSQSLGIMTYDELRSADSPLCKHDIGMYVSKVTSVTSWLAWSGAESSGAAGLPIREELLEAAGCVLGQLWALCRRGEKPLPASCWHAPDPVTEGFKAVAKEITDSVQLAQPVQLTVGADRLLRHLPQAIPFELRVALLRARVQMAREAGLGRPVVKLTVRRTHLFEDGLTSLMLKEADWRAQFQVVFVSASGRPEQGQDAGGLFKEFWEKLAETAFNPEYGLFRITDERLLFPNPDAWKYHENVEMLFEFLGLVIGKAIFEGIVVEPSFAPFFLAKILGKHNSYYDLQSLDPALFGNLQQLKVYSGDVADLCLNFVATGSDGEEIPLLPGGNGKEVSVTAENRVRYIYLLSDYKLNRELQNASTAFLSGFRRLIDERWLRMFSEDELQQVISGSSSGSLNVDDLQRHTQLSNCNGSRDRLVLDFFTAVKAMSPQHQTKLLRFVTSCSRAPLLGFSHLQPPFTLHKVPSMGRLNWLLLCAVCLVEGMDMVFNGLCLGMVLPVVQSQIATHVRPEFMGSYFGLLTASMGLGKIIALAIAAPLAEAFQMFFYSPSAATPRHKVDLLEVVGTMFGGPLGGYIGDRLERIARRPIPASASFDPQASVMAWEYSLESLSGQTIGPLSVSLLATHVLKYKTQEMAIADMPSADRIANATALGKGLQFLGTWWLTKVHVRSDGEKLPTASTCFNTLKLPTYSSWKVMKQKLEFVVVQDAGFELD</sequence>
<dbReference type="Gene3D" id="3.90.1750.10">
    <property type="entry name" value="Hect, E3 ligase catalytic domains"/>
    <property type="match status" value="1"/>
</dbReference>
<dbReference type="CDD" id="cd00078">
    <property type="entry name" value="HECTc"/>
    <property type="match status" value="1"/>
</dbReference>
<dbReference type="Gene3D" id="3.30.360.10">
    <property type="entry name" value="Dihydrodipicolinate Reductase, domain 2"/>
    <property type="match status" value="1"/>
</dbReference>
<dbReference type="EMBL" id="LSRX01000103">
    <property type="protein sequence ID" value="OLQ09164.1"/>
    <property type="molecule type" value="Genomic_DNA"/>
</dbReference>
<feature type="compositionally biased region" description="Low complexity" evidence="7">
    <location>
        <begin position="746"/>
        <end position="759"/>
    </location>
</feature>
<dbReference type="OrthoDB" id="8068875at2759"/>
<keyword evidence="5" id="KW-0560">Oxidoreductase</keyword>
<keyword evidence="8" id="KW-0472">Membrane</keyword>
<dbReference type="InterPro" id="IPR001342">
    <property type="entry name" value="HDH_cat"/>
</dbReference>
<evidence type="ECO:0000256" key="8">
    <source>
        <dbReference type="SAM" id="Phobius"/>
    </source>
</evidence>
<dbReference type="SMART" id="SM00119">
    <property type="entry name" value="HECTc"/>
    <property type="match status" value="1"/>
</dbReference>
<dbReference type="PANTHER" id="PTHR45700:SF2">
    <property type="entry name" value="UBIQUITIN-PROTEIN LIGASE E3C"/>
    <property type="match status" value="1"/>
</dbReference>
<dbReference type="InterPro" id="IPR000569">
    <property type="entry name" value="HECT_dom"/>
</dbReference>
<feature type="transmembrane region" description="Helical" evidence="8">
    <location>
        <begin position="1973"/>
        <end position="2001"/>
    </location>
</feature>
<feature type="active site" description="Glycyl thioester intermediate" evidence="6">
    <location>
        <position position="2183"/>
    </location>
</feature>
<dbReference type="PROSITE" id="PS50237">
    <property type="entry name" value="HECT"/>
    <property type="match status" value="1"/>
</dbReference>
<keyword evidence="3" id="KW-0808">Transferase</keyword>
<reference evidence="10 11" key="1">
    <citation type="submission" date="2016-02" db="EMBL/GenBank/DDBJ databases">
        <title>Genome analysis of coral dinoflagellate symbionts highlights evolutionary adaptations to a symbiotic lifestyle.</title>
        <authorList>
            <person name="Aranda M."/>
            <person name="Li Y."/>
            <person name="Liew Y.J."/>
            <person name="Baumgarten S."/>
            <person name="Simakov O."/>
            <person name="Wilson M."/>
            <person name="Piel J."/>
            <person name="Ashoor H."/>
            <person name="Bougouffa S."/>
            <person name="Bajic V.B."/>
            <person name="Ryu T."/>
            <person name="Ravasi T."/>
            <person name="Bayer T."/>
            <person name="Micklem G."/>
            <person name="Kim H."/>
            <person name="Bhak J."/>
            <person name="Lajeunesse T.C."/>
            <person name="Voolstra C.R."/>
        </authorList>
    </citation>
    <scope>NUCLEOTIDE SEQUENCE [LARGE SCALE GENOMIC DNA]</scope>
    <source>
        <strain evidence="10 11">CCMP2467</strain>
    </source>
</reference>
<feature type="region of interest" description="Disordered" evidence="7">
    <location>
        <begin position="745"/>
        <end position="777"/>
    </location>
</feature>
<dbReference type="InterPro" id="IPR027417">
    <property type="entry name" value="P-loop_NTPase"/>
</dbReference>
<dbReference type="Gene3D" id="3.40.50.720">
    <property type="entry name" value="NAD(P)-binding Rossmann-like Domain"/>
    <property type="match status" value="1"/>
</dbReference>
<dbReference type="InterPro" id="IPR036259">
    <property type="entry name" value="MFS_trans_sf"/>
</dbReference>
<name>A0A1Q9EP04_SYMMI</name>
<evidence type="ECO:0000256" key="7">
    <source>
        <dbReference type="SAM" id="MobiDB-lite"/>
    </source>
</evidence>
<feature type="compositionally biased region" description="Basic residues" evidence="7">
    <location>
        <begin position="39"/>
        <end position="53"/>
    </location>
</feature>
<organism evidence="10 11">
    <name type="scientific">Symbiodinium microadriaticum</name>
    <name type="common">Dinoflagellate</name>
    <name type="synonym">Zooxanthella microadriatica</name>
    <dbReference type="NCBI Taxonomy" id="2951"/>
    <lineage>
        <taxon>Eukaryota</taxon>
        <taxon>Sar</taxon>
        <taxon>Alveolata</taxon>
        <taxon>Dinophyceae</taxon>
        <taxon>Suessiales</taxon>
        <taxon>Symbiodiniaceae</taxon>
        <taxon>Symbiodinium</taxon>
    </lineage>
</organism>
<feature type="transmembrane region" description="Helical" evidence="8">
    <location>
        <begin position="2013"/>
        <end position="2039"/>
    </location>
</feature>
<feature type="compositionally biased region" description="Acidic residues" evidence="7">
    <location>
        <begin position="232"/>
        <end position="241"/>
    </location>
</feature>
<dbReference type="Gene3D" id="3.30.2160.10">
    <property type="entry name" value="Hect, E3 ligase catalytic domain"/>
    <property type="match status" value="1"/>
</dbReference>
<dbReference type="SUPFAM" id="SSF55347">
    <property type="entry name" value="Glyceraldehyde-3-phosphate dehydrogenase-like, C-terminal domain"/>
    <property type="match status" value="1"/>
</dbReference>
<dbReference type="SUPFAM" id="SSF56204">
    <property type="entry name" value="Hect, E3 ligase catalytic domain"/>
    <property type="match status" value="2"/>
</dbReference>
<feature type="compositionally biased region" description="Low complexity" evidence="7">
    <location>
        <begin position="15"/>
        <end position="38"/>
    </location>
</feature>
<evidence type="ECO:0000313" key="11">
    <source>
        <dbReference type="Proteomes" id="UP000186817"/>
    </source>
</evidence>
<evidence type="ECO:0000256" key="1">
    <source>
        <dbReference type="ARBA" id="ARBA00000885"/>
    </source>
</evidence>
<dbReference type="Gene3D" id="3.40.50.300">
    <property type="entry name" value="P-loop containing nucleotide triphosphate hydrolases"/>
    <property type="match status" value="1"/>
</dbReference>
<feature type="compositionally biased region" description="Basic and acidic residues" evidence="7">
    <location>
        <begin position="762"/>
        <end position="771"/>
    </location>
</feature>
<dbReference type="InterPro" id="IPR035983">
    <property type="entry name" value="Hect_E3_ubiquitin_ligase"/>
</dbReference>
<evidence type="ECO:0000313" key="10">
    <source>
        <dbReference type="EMBL" id="OLQ09164.1"/>
    </source>
</evidence>
<proteinExistence type="predicted"/>
<dbReference type="Pfam" id="PF00632">
    <property type="entry name" value="HECT"/>
    <property type="match status" value="2"/>
</dbReference>
<feature type="compositionally biased region" description="Basic and acidic residues" evidence="7">
    <location>
        <begin position="786"/>
        <end position="796"/>
    </location>
</feature>
<evidence type="ECO:0000256" key="6">
    <source>
        <dbReference type="PROSITE-ProRule" id="PRU00104"/>
    </source>
</evidence>
<dbReference type="InterPro" id="IPR041679">
    <property type="entry name" value="DNA2/NAM7-like_C"/>
</dbReference>
<evidence type="ECO:0000256" key="2">
    <source>
        <dbReference type="ARBA" id="ARBA00012485"/>
    </source>
</evidence>
<feature type="region of interest" description="Disordered" evidence="7">
    <location>
        <begin position="1"/>
        <end position="94"/>
    </location>
</feature>
<feature type="domain" description="HECT" evidence="9">
    <location>
        <begin position="1674"/>
        <end position="2215"/>
    </location>
</feature>
<dbReference type="GO" id="GO:0000209">
    <property type="term" value="P:protein polyubiquitination"/>
    <property type="evidence" value="ECO:0007669"/>
    <property type="project" value="InterPro"/>
</dbReference>
<keyword evidence="11" id="KW-1185">Reference proteome</keyword>
<dbReference type="InterPro" id="IPR044611">
    <property type="entry name" value="E3A/B/C-like"/>
</dbReference>
<feature type="compositionally biased region" description="Low complexity" evidence="7">
    <location>
        <begin position="79"/>
        <end position="94"/>
    </location>
</feature>
<comment type="caution">
    <text evidence="10">The sequence shown here is derived from an EMBL/GenBank/DDBJ whole genome shotgun (WGS) entry which is preliminary data.</text>
</comment>
<dbReference type="Pfam" id="PF13087">
    <property type="entry name" value="AAA_12"/>
    <property type="match status" value="1"/>
</dbReference>
<dbReference type="CDD" id="cd18808">
    <property type="entry name" value="SF1_C_Upf1"/>
    <property type="match status" value="1"/>
</dbReference>
<dbReference type="SUPFAM" id="SSF52540">
    <property type="entry name" value="P-loop containing nucleoside triphosphate hydrolases"/>
    <property type="match status" value="1"/>
</dbReference>
<gene>
    <name evidence="10" type="primary">UPL6</name>
    <name evidence="10" type="ORF">AK812_SmicGene7288</name>
</gene>